<dbReference type="InterPro" id="IPR027417">
    <property type="entry name" value="P-loop_NTPase"/>
</dbReference>
<keyword evidence="2" id="KW-1185">Reference proteome</keyword>
<dbReference type="GeneID" id="24423054"/>
<organism evidence="1 2">
    <name type="scientific">Sinorhizobium phage phiM12</name>
    <dbReference type="NCBI Taxonomy" id="1357423"/>
    <lineage>
        <taxon>Viruses</taxon>
        <taxon>Duplodnaviria</taxon>
        <taxon>Heunggongvirae</taxon>
        <taxon>Uroviricota</taxon>
        <taxon>Caudoviricetes</taxon>
        <taxon>Emdodecavirus</taxon>
        <taxon>Emdodecavirus M12</taxon>
    </lineage>
</organism>
<evidence type="ECO:0000313" key="1">
    <source>
        <dbReference type="EMBL" id="AGR48117.2"/>
    </source>
</evidence>
<proteinExistence type="predicted"/>
<dbReference type="RefSeq" id="YP_009143288.1">
    <property type="nucleotide sequence ID" value="NC_027204.1"/>
</dbReference>
<dbReference type="EMBL" id="KF381361">
    <property type="protein sequence ID" value="AGR48117.2"/>
    <property type="molecule type" value="Genomic_DNA"/>
</dbReference>
<gene>
    <name evidence="1" type="ORF">SmphiM12_485</name>
</gene>
<sequence length="84" mass="9326">MKKTLFYLSGLPALGKSTFVNRLLKDHTYPIHVMSVDGEIDAIAAARGVTYDSIFAEVREEAREIAKAKLQQAIDDGRISFGIR</sequence>
<evidence type="ECO:0000313" key="2">
    <source>
        <dbReference type="Proteomes" id="UP000015089"/>
    </source>
</evidence>
<reference evidence="1 2" key="1">
    <citation type="journal article" date="2014" name="Virology">
        <title>The genome, proteome and phylogenetic analysis of Sinorhizobium meliloti phage PhiM12, the founder of a new group of T4-superfamily phages.</title>
        <authorList>
            <person name="Brewer T.E."/>
            <person name="Elizabeth Stroupe M."/>
            <person name="Jones K.M."/>
        </authorList>
    </citation>
    <scope>NUCLEOTIDE SEQUENCE [LARGE SCALE GENOMIC DNA]</scope>
</reference>
<dbReference type="Gene3D" id="3.40.50.300">
    <property type="entry name" value="P-loop containing nucleotide triphosphate hydrolases"/>
    <property type="match status" value="1"/>
</dbReference>
<protein>
    <submittedName>
        <fullName evidence="1">Uncharacterized protein</fullName>
    </submittedName>
</protein>
<name>S5MW12_9CAUD</name>
<dbReference type="Proteomes" id="UP000015089">
    <property type="component" value="Segment"/>
</dbReference>
<dbReference type="KEGG" id="vg:24423054"/>
<dbReference type="SUPFAM" id="SSF52540">
    <property type="entry name" value="P-loop containing nucleoside triphosphate hydrolases"/>
    <property type="match status" value="1"/>
</dbReference>
<reference evidence="1 2" key="2">
    <citation type="journal article" date="2014" name="Virology">
        <title>The structure of Sinorhizobium meliloti phage PhiM12, which has a novel T=19l triangulation number and is the founder of a new group of T4-superfamily phages.</title>
        <authorList>
            <person name="Stroupe M.E."/>
            <person name="Brewer T.E."/>
            <person name="Sousa D.R."/>
            <person name="Jones K.M."/>
        </authorList>
    </citation>
    <scope>NUCLEOTIDE SEQUENCE [LARGE SCALE GENOMIC DNA]</scope>
</reference>
<accession>S5MW12</accession>
<dbReference type="Pfam" id="PF13671">
    <property type="entry name" value="AAA_33"/>
    <property type="match status" value="1"/>
</dbReference>